<dbReference type="InterPro" id="IPR036397">
    <property type="entry name" value="RNaseH_sf"/>
</dbReference>
<reference evidence="2 3" key="1">
    <citation type="submission" date="2020-05" db="EMBL/GenBank/DDBJ databases">
        <title>Bremerella alba sp. nov., a novel planctomycete isolated from the surface of the macroalga Fucus spiralis.</title>
        <authorList>
            <person name="Godinho O."/>
            <person name="Botelho R."/>
            <person name="Albuquerque L."/>
            <person name="Wiegand S."/>
            <person name="Da Costa M.S."/>
            <person name="Lobo-Da-Cunha A."/>
            <person name="Jogler C."/>
            <person name="Lage O.M."/>
        </authorList>
    </citation>
    <scope>NUCLEOTIDE SEQUENCE [LARGE SCALE GENOMIC DNA]</scope>
    <source>
        <strain evidence="2 3">FF15</strain>
    </source>
</reference>
<dbReference type="GO" id="GO:0033890">
    <property type="term" value="F:ribonuclease D activity"/>
    <property type="evidence" value="ECO:0007669"/>
    <property type="project" value="UniProtKB-EC"/>
</dbReference>
<dbReference type="SUPFAM" id="SSF53098">
    <property type="entry name" value="Ribonuclease H-like"/>
    <property type="match status" value="1"/>
</dbReference>
<gene>
    <name evidence="2" type="primary">rnd_2</name>
    <name evidence="2" type="ORF">HOV93_39660</name>
</gene>
<feature type="domain" description="3'-5' exonuclease" evidence="1">
    <location>
        <begin position="6"/>
        <end position="170"/>
    </location>
</feature>
<dbReference type="Gene3D" id="3.30.420.10">
    <property type="entry name" value="Ribonuclease H-like superfamily/Ribonuclease H"/>
    <property type="match status" value="1"/>
</dbReference>
<organism evidence="2 3">
    <name type="scientific">Bremerella alba</name>
    <dbReference type="NCBI Taxonomy" id="980252"/>
    <lineage>
        <taxon>Bacteria</taxon>
        <taxon>Pseudomonadati</taxon>
        <taxon>Planctomycetota</taxon>
        <taxon>Planctomycetia</taxon>
        <taxon>Pirellulales</taxon>
        <taxon>Pirellulaceae</taxon>
        <taxon>Bremerella</taxon>
    </lineage>
</organism>
<dbReference type="PANTHER" id="PTHR47649:SF1">
    <property type="entry name" value="RIBONUCLEASE D"/>
    <property type="match status" value="1"/>
</dbReference>
<dbReference type="SMART" id="SM00474">
    <property type="entry name" value="35EXOc"/>
    <property type="match status" value="1"/>
</dbReference>
<protein>
    <submittedName>
        <fullName evidence="2">Ribonuclease D</fullName>
        <ecNumber evidence="2">3.1.13.5</ecNumber>
    </submittedName>
</protein>
<sequence length="202" mass="23212">MEFRICDGDLDPDVFEAISQETIVACDSETSGLDWRTEEIGLIQLYTEKSGPILLRPSGVIPIRFIELLEMDSTRKLFHHAMFDLRFIANRWTCSPMNISCTKVLAKLAHPGDKNSLKELLDCYCNIIISKKMQVSDWTSEDLTGDQLEYAISDVYYLPLLEKKLLEKLRNEHLFELAQKCCDHIPTRLKLDLGGYPDVFAY</sequence>
<dbReference type="Proteomes" id="UP000551616">
    <property type="component" value="Unassembled WGS sequence"/>
</dbReference>
<dbReference type="InterPro" id="IPR012337">
    <property type="entry name" value="RNaseH-like_sf"/>
</dbReference>
<dbReference type="GO" id="GO:0008408">
    <property type="term" value="F:3'-5' exonuclease activity"/>
    <property type="evidence" value="ECO:0007669"/>
    <property type="project" value="InterPro"/>
</dbReference>
<dbReference type="EC" id="3.1.13.5" evidence="2"/>
<name>A0A7V8V882_9BACT</name>
<dbReference type="RefSeq" id="WP_207398169.1">
    <property type="nucleotide sequence ID" value="NZ_JABRWO010000011.1"/>
</dbReference>
<dbReference type="GO" id="GO:0003676">
    <property type="term" value="F:nucleic acid binding"/>
    <property type="evidence" value="ECO:0007669"/>
    <property type="project" value="InterPro"/>
</dbReference>
<dbReference type="InterPro" id="IPR051086">
    <property type="entry name" value="RNase_D-like"/>
</dbReference>
<dbReference type="Pfam" id="PF01612">
    <property type="entry name" value="DNA_pol_A_exo1"/>
    <property type="match status" value="1"/>
</dbReference>
<accession>A0A7V8V882</accession>
<evidence type="ECO:0000313" key="3">
    <source>
        <dbReference type="Proteomes" id="UP000551616"/>
    </source>
</evidence>
<comment type="caution">
    <text evidence="2">The sequence shown here is derived from an EMBL/GenBank/DDBJ whole genome shotgun (WGS) entry which is preliminary data.</text>
</comment>
<dbReference type="InterPro" id="IPR002562">
    <property type="entry name" value="3'-5'_exonuclease_dom"/>
</dbReference>
<keyword evidence="2" id="KW-0378">Hydrolase</keyword>
<evidence type="ECO:0000259" key="1">
    <source>
        <dbReference type="SMART" id="SM00474"/>
    </source>
</evidence>
<keyword evidence="3" id="KW-1185">Reference proteome</keyword>
<dbReference type="EMBL" id="JABRWO010000011">
    <property type="protein sequence ID" value="MBA2116774.1"/>
    <property type="molecule type" value="Genomic_DNA"/>
</dbReference>
<evidence type="ECO:0000313" key="2">
    <source>
        <dbReference type="EMBL" id="MBA2116774.1"/>
    </source>
</evidence>
<dbReference type="GO" id="GO:0006139">
    <property type="term" value="P:nucleobase-containing compound metabolic process"/>
    <property type="evidence" value="ECO:0007669"/>
    <property type="project" value="InterPro"/>
</dbReference>
<dbReference type="PANTHER" id="PTHR47649">
    <property type="entry name" value="RIBONUCLEASE D"/>
    <property type="match status" value="1"/>
</dbReference>
<dbReference type="AlphaFoldDB" id="A0A7V8V882"/>
<proteinExistence type="predicted"/>